<dbReference type="RefSeq" id="WP_014262583.1">
    <property type="nucleotide sequence ID" value="NC_016630.1"/>
</dbReference>
<sequence length="546" mass="63548">MRKDIIKKILYGYVQQKSISDTDVEKTAETFFVEFFAKQEYFKKNKEYYGTFPIEGDPHHRAVSWAMVRGEGEACVVLIHHNDVVGVEDFKTLKPYAFSPDELNKKLFEIKDSLSEETREDLESGNYLFGRGVCDMKGGGSIQMALLSEYANLDTLKGNVIVLGLPDEENLSAGMRAAVILLNELKEKYGFEYRLMINSEPHQRKKKEEGVFSFGSIGKLMPYVSIRGHLAHVGKVFEGFNPTNLMAEIVRKTEINMEFSDSVKGEAAPPPTWLYLRENKQSYDVSMPLFMNGCLSVLTLNQMPGVILERLYKVCANAFEKIIEEMNLQYENFLKETNQQKTYLPWKVKVVYFGELCQEAEKNYGNQFIQDYHNFLEQLYKEIHDGKESLITANFKLVEFVYNYIDDLSPRVVIGLVPPYYPNVANLFYENLDDKVLHLYDKLLDFTREKYHQTYIEEFFYTGISDLSYSCIYDREKVEDSLEKAMPFWGKIYNLPLKELQNISMPCVNIGPWGKDFHKLTERVYKEDLFERTPEILDHTIKFMLE</sequence>
<keyword evidence="1" id="KW-0378">Hydrolase</keyword>
<dbReference type="AlphaFoldDB" id="D6GTB8"/>
<dbReference type="KEGG" id="faa:HMPREF0389_01356"/>
<dbReference type="EC" id="3.4.-.-" evidence="1"/>
<dbReference type="InterPro" id="IPR002933">
    <property type="entry name" value="Peptidase_M20"/>
</dbReference>
<dbReference type="Gene3D" id="3.40.630.10">
    <property type="entry name" value="Zn peptidases"/>
    <property type="match status" value="1"/>
</dbReference>
<gene>
    <name evidence="1" type="ordered locus">HMPREF0389_01356</name>
</gene>
<evidence type="ECO:0000313" key="2">
    <source>
        <dbReference type="Proteomes" id="UP000007468"/>
    </source>
</evidence>
<dbReference type="PATRIC" id="fig|546269.5.peg.1000"/>
<dbReference type="InterPro" id="IPR050072">
    <property type="entry name" value="Peptidase_M20A"/>
</dbReference>
<reference evidence="2" key="1">
    <citation type="submission" date="2010-12" db="EMBL/GenBank/DDBJ databases">
        <title>The genome sequence of Filifactor alocis strain ATCC 35896.</title>
        <authorList>
            <consortium name="The Broad Institute Genome Sequencing Platform"/>
            <person name="Ward D."/>
            <person name="Earl A."/>
            <person name="Feldgarden M."/>
            <person name="Young S.K."/>
            <person name="Gargeya S."/>
            <person name="Zeng Q."/>
            <person name="Alvarado L."/>
            <person name="Berlin A."/>
            <person name="Bochicchio J."/>
            <person name="Chapman S.B."/>
            <person name="Chen Z."/>
            <person name="Freedman E."/>
            <person name="Gellesch M."/>
            <person name="Goldberg J."/>
            <person name="Griggs A."/>
            <person name="Gujja S."/>
            <person name="Heilman E."/>
            <person name="Heiman D."/>
            <person name="Howarth C."/>
            <person name="Mehta T."/>
            <person name="Neiman D."/>
            <person name="Pearson M."/>
            <person name="Roberts A."/>
            <person name="Saif S."/>
            <person name="Shea T."/>
            <person name="Shenoy N."/>
            <person name="Sisk P."/>
            <person name="Stolte C."/>
            <person name="Sykes S."/>
            <person name="White J."/>
            <person name="Yandava C."/>
            <person name="Izard J."/>
            <person name="Blanton J.M."/>
            <person name="Baranova O.V."/>
            <person name="Tanner A.C."/>
            <person name="Dewhirst F.E."/>
            <person name="Haas B."/>
            <person name="Nusbaum C."/>
            <person name="Birren B."/>
        </authorList>
    </citation>
    <scope>NUCLEOTIDE SEQUENCE [LARGE SCALE GENOMIC DNA]</scope>
    <source>
        <strain evidence="2">ATCC 35896 / D40 B5</strain>
    </source>
</reference>
<proteinExistence type="predicted"/>
<dbReference type="Proteomes" id="UP000007468">
    <property type="component" value="Chromosome"/>
</dbReference>
<dbReference type="SUPFAM" id="SSF53187">
    <property type="entry name" value="Zn-dependent exopeptidases"/>
    <property type="match status" value="1"/>
</dbReference>
<dbReference type="EMBL" id="CP002390">
    <property type="protein sequence ID" value="EFE27725.1"/>
    <property type="molecule type" value="Genomic_DNA"/>
</dbReference>
<accession>D6GTB8</accession>
<dbReference type="PIRSF" id="PIRSF010386">
    <property type="entry name" value="RocB"/>
    <property type="match status" value="1"/>
</dbReference>
<dbReference type="eggNOG" id="COG4187">
    <property type="taxonomic scope" value="Bacteria"/>
</dbReference>
<evidence type="ECO:0000313" key="1">
    <source>
        <dbReference type="EMBL" id="EFE27725.1"/>
    </source>
</evidence>
<keyword evidence="2" id="KW-1185">Reference proteome</keyword>
<protein>
    <submittedName>
        <fullName evidence="1">Peptidase, M20/M25/M40 family</fullName>
        <ecNumber evidence="1">3.4.-.-</ecNumber>
    </submittedName>
</protein>
<dbReference type="GO" id="GO:0016787">
    <property type="term" value="F:hydrolase activity"/>
    <property type="evidence" value="ECO:0007669"/>
    <property type="project" value="UniProtKB-KW"/>
</dbReference>
<dbReference type="PANTHER" id="PTHR43808:SF27">
    <property type="entry name" value="PROTEIN ROCB"/>
    <property type="match status" value="1"/>
</dbReference>
<organism evidence="1 2">
    <name type="scientific">Filifactor alocis (strain ATCC 35896 / CCUG 47790 / D40 B5)</name>
    <name type="common">Fusobacterium alocis</name>
    <dbReference type="NCBI Taxonomy" id="546269"/>
    <lineage>
        <taxon>Bacteria</taxon>
        <taxon>Bacillati</taxon>
        <taxon>Bacillota</taxon>
        <taxon>Clostridia</taxon>
        <taxon>Peptostreptococcales</taxon>
        <taxon>Filifactoraceae</taxon>
        <taxon>Filifactor</taxon>
    </lineage>
</organism>
<dbReference type="STRING" id="546269.HMPREF0389_01356"/>
<dbReference type="Pfam" id="PF01546">
    <property type="entry name" value="Peptidase_M20"/>
    <property type="match status" value="1"/>
</dbReference>
<dbReference type="InterPro" id="IPR012166">
    <property type="entry name" value="Uncharacterised_RocB"/>
</dbReference>
<name>D6GTB8_FILAD</name>
<dbReference type="PANTHER" id="PTHR43808">
    <property type="entry name" value="ACETYLORNITHINE DEACETYLASE"/>
    <property type="match status" value="1"/>
</dbReference>
<dbReference type="OrthoDB" id="9815360at2"/>